<evidence type="ECO:0000259" key="1">
    <source>
        <dbReference type="Pfam" id="PF13639"/>
    </source>
</evidence>
<protein>
    <recommendedName>
        <fullName evidence="1">RING-type domain-containing protein</fullName>
    </recommendedName>
</protein>
<proteinExistence type="predicted"/>
<name>A0A397YHK3_BRACM</name>
<accession>A0A397YHK3</accession>
<organism evidence="2 3">
    <name type="scientific">Brassica campestris</name>
    <name type="common">Field mustard</name>
    <dbReference type="NCBI Taxonomy" id="3711"/>
    <lineage>
        <taxon>Eukaryota</taxon>
        <taxon>Viridiplantae</taxon>
        <taxon>Streptophyta</taxon>
        <taxon>Embryophyta</taxon>
        <taxon>Tracheophyta</taxon>
        <taxon>Spermatophyta</taxon>
        <taxon>Magnoliopsida</taxon>
        <taxon>eudicotyledons</taxon>
        <taxon>Gunneridae</taxon>
        <taxon>Pentapetalae</taxon>
        <taxon>rosids</taxon>
        <taxon>malvids</taxon>
        <taxon>Brassicales</taxon>
        <taxon>Brassicaceae</taxon>
        <taxon>Brassiceae</taxon>
        <taxon>Brassica</taxon>
    </lineage>
</organism>
<gene>
    <name evidence="2" type="ORF">BRARA_H01216</name>
</gene>
<dbReference type="Pfam" id="PF13639">
    <property type="entry name" value="zf-RING_2"/>
    <property type="match status" value="1"/>
</dbReference>
<dbReference type="EMBL" id="CM010635">
    <property type="protein sequence ID" value="RID50490.1"/>
    <property type="molecule type" value="Genomic_DNA"/>
</dbReference>
<dbReference type="AlphaFoldDB" id="A0A397YHK3"/>
<sequence>MQANELGKKSCGFLVEVQVEAVKETYFNEFVDLNDYDSEGRRILTNPNFPICQQEFGQSRSDIIAELRYCDHCFHRDCIFTCLGRKPTCPT</sequence>
<dbReference type="Proteomes" id="UP000264353">
    <property type="component" value="Chromosome A8"/>
</dbReference>
<feature type="domain" description="RING-type" evidence="1">
    <location>
        <begin position="50"/>
        <end position="91"/>
    </location>
</feature>
<dbReference type="Gene3D" id="3.30.40.10">
    <property type="entry name" value="Zinc/RING finger domain, C3HC4 (zinc finger)"/>
    <property type="match status" value="1"/>
</dbReference>
<evidence type="ECO:0000313" key="2">
    <source>
        <dbReference type="EMBL" id="RID50490.1"/>
    </source>
</evidence>
<dbReference type="InterPro" id="IPR001841">
    <property type="entry name" value="Znf_RING"/>
</dbReference>
<reference evidence="2 3" key="1">
    <citation type="submission" date="2018-06" db="EMBL/GenBank/DDBJ databases">
        <title>WGS assembly of Brassica rapa FPsc.</title>
        <authorList>
            <person name="Bowman J."/>
            <person name="Kohchi T."/>
            <person name="Yamato K."/>
            <person name="Jenkins J."/>
            <person name="Shu S."/>
            <person name="Ishizaki K."/>
            <person name="Yamaoka S."/>
            <person name="Nishihama R."/>
            <person name="Nakamura Y."/>
            <person name="Berger F."/>
            <person name="Adam C."/>
            <person name="Aki S."/>
            <person name="Althoff F."/>
            <person name="Araki T."/>
            <person name="Arteaga-Vazquez M."/>
            <person name="Balasubrmanian S."/>
            <person name="Bauer D."/>
            <person name="Boehm C."/>
            <person name="Briginshaw L."/>
            <person name="Caballero-Perez J."/>
            <person name="Catarino B."/>
            <person name="Chen F."/>
            <person name="Chiyoda S."/>
            <person name="Chovatia M."/>
            <person name="Davies K."/>
            <person name="Delmans M."/>
            <person name="Demura T."/>
            <person name="Dierschke T."/>
            <person name="Dolan L."/>
            <person name="Dorantes-Acosta A."/>
            <person name="Eklund D."/>
            <person name="Florent S."/>
            <person name="Flores-Sandoval E."/>
            <person name="Fujiyama A."/>
            <person name="Fukuzawa H."/>
            <person name="Galik B."/>
            <person name="Grimanelli D."/>
            <person name="Grimwood J."/>
            <person name="Grossniklaus U."/>
            <person name="Hamada T."/>
            <person name="Haseloff J."/>
            <person name="Hetherington A."/>
            <person name="Higo A."/>
            <person name="Hirakawa Y."/>
            <person name="Hundley H."/>
            <person name="Ikeda Y."/>
            <person name="Inoue K."/>
            <person name="Inoue S."/>
            <person name="Ishida S."/>
            <person name="Jia Q."/>
            <person name="Kakita M."/>
            <person name="Kanazawa T."/>
            <person name="Kawai Y."/>
            <person name="Kawashima T."/>
            <person name="Kennedy M."/>
            <person name="Kinose K."/>
            <person name="Kinoshita T."/>
            <person name="Kohara Y."/>
            <person name="Koide E."/>
            <person name="Komatsu K."/>
            <person name="Kopischke S."/>
            <person name="Kubo M."/>
            <person name="Kyozuka J."/>
            <person name="Lagercrantz U."/>
            <person name="Lin S."/>
            <person name="Lindquist E."/>
            <person name="Lipzen A."/>
            <person name="Lu C."/>
            <person name="Luna E."/>
            <person name="Martienssen R."/>
            <person name="Minamino N."/>
            <person name="Mizutani M."/>
            <person name="Mizutani M."/>
            <person name="Mochizuki N."/>
            <person name="Monte I."/>
            <person name="Mosher R."/>
            <person name="Nagasaki H."/>
            <person name="Nakagami H."/>
            <person name="Naramoto S."/>
            <person name="Nishitani K."/>
            <person name="Ohtani M."/>
            <person name="Okamoto T."/>
            <person name="Okumura M."/>
            <person name="Phillips J."/>
            <person name="Pollak B."/>
            <person name="Reinders A."/>
            <person name="Roevekamp M."/>
            <person name="Sano R."/>
            <person name="Sawa S."/>
            <person name="Schmid M."/>
            <person name="Shirakawa M."/>
            <person name="Solano R."/>
            <person name="Spunde A."/>
            <person name="Suetsugu N."/>
            <person name="Sugano S."/>
            <person name="Sugiyama A."/>
            <person name="Sun R."/>
            <person name="Suzuki Y."/>
            <person name="Takenaka M."/>
            <person name="Takezawa D."/>
            <person name="Tomogane H."/>
            <person name="Tsuzuki M."/>
            <person name="Ueda T."/>
            <person name="Umeda M."/>
            <person name="Ward J."/>
            <person name="Watanabe Y."/>
            <person name="Yazaki K."/>
            <person name="Yokoyama R."/>
            <person name="Yoshitake Y."/>
            <person name="Yotsui I."/>
            <person name="Zachgo S."/>
            <person name="Schmutz J."/>
        </authorList>
    </citation>
    <scope>NUCLEOTIDE SEQUENCE [LARGE SCALE GENOMIC DNA]</scope>
    <source>
        <strain evidence="3">cv. B-3</strain>
    </source>
</reference>
<dbReference type="InterPro" id="IPR013083">
    <property type="entry name" value="Znf_RING/FYVE/PHD"/>
</dbReference>
<evidence type="ECO:0000313" key="3">
    <source>
        <dbReference type="Proteomes" id="UP000264353"/>
    </source>
</evidence>
<dbReference type="SUPFAM" id="SSF57850">
    <property type="entry name" value="RING/U-box"/>
    <property type="match status" value="1"/>
</dbReference>